<evidence type="ECO:0000313" key="4">
    <source>
        <dbReference type="Proteomes" id="UP000001299"/>
    </source>
</evidence>
<feature type="chain" id="PRO_5003139855" description="Cell surface protein" evidence="2">
    <location>
        <begin position="32"/>
        <end position="360"/>
    </location>
</feature>
<dbReference type="STRING" id="515622.bpr_I2018"/>
<evidence type="ECO:0000313" key="3">
    <source>
        <dbReference type="EMBL" id="ADL34752.1"/>
    </source>
</evidence>
<evidence type="ECO:0008006" key="5">
    <source>
        <dbReference type="Google" id="ProtNLM"/>
    </source>
</evidence>
<protein>
    <recommendedName>
        <fullName evidence="5">Cell surface protein</fullName>
    </recommendedName>
</protein>
<dbReference type="HOGENOM" id="CLU_768773_0_0_9"/>
<dbReference type="eggNOG" id="ENOG50324PQ">
    <property type="taxonomic scope" value="Bacteria"/>
</dbReference>
<evidence type="ECO:0000256" key="2">
    <source>
        <dbReference type="SAM" id="SignalP"/>
    </source>
</evidence>
<dbReference type="EMBL" id="CP001810">
    <property type="protein sequence ID" value="ADL34752.1"/>
    <property type="molecule type" value="Genomic_DNA"/>
</dbReference>
<sequence>MNRKTRKALGTLVLASVFVVQMVGFKVTAFADEATEYSQTGNLYRLDTTDDGKEDYLFTGRNGFFLSEDEHHNDDDPYPAGAGAGTQVTDNSADGNTYEAGHAFDCQWGASSSQAHTRAENLIDPYITGRSTPLASDEYIKLEYFESGSTNYKVTLYKKTGESGSGESGSGESGSGESGAGESGSGESGSEQTPAPAPAPTPEPEPTPSPAPSPAPAPEQQTVVEEPVAPANITLINTSAGNILPTQELGNAEAPTVTVVLDMHQMTPIQYTTAVVNAITSAQLGGAVVIEANDEVCFTRSMMEALTQRSDVSVNVIYVSKGVKYRVIIPAGTDVMLLLDSNGFCGYEYLAYMFGATPIG</sequence>
<dbReference type="AlphaFoldDB" id="E0RYQ7"/>
<reference evidence="3" key="1">
    <citation type="journal article" date="2010" name="PLoS ONE">
        <title>The glycobiome of the rumen bacterium Butyrivibrio proteoclasticus B316(T) highlights adaptation to a polysaccharide-rich environment.</title>
        <authorList>
            <person name="Kelly W.J."/>
            <person name="Leahy S.C."/>
            <person name="Altermann E."/>
            <person name="Yeoman C.J."/>
            <person name="Dunne J.C."/>
            <person name="Kong Z."/>
            <person name="Pacheco D.M."/>
            <person name="Li D."/>
            <person name="Noel S.J."/>
            <person name="Moon C.D."/>
            <person name="Cookson A.L."/>
            <person name="Attwood G.T."/>
        </authorList>
    </citation>
    <scope>NUCLEOTIDE SEQUENCE [LARGE SCALE GENOMIC DNA]</scope>
    <source>
        <strain evidence="3">B316</strain>
    </source>
</reference>
<feature type="signal peptide" evidence="2">
    <location>
        <begin position="1"/>
        <end position="31"/>
    </location>
</feature>
<keyword evidence="2" id="KW-0732">Signal</keyword>
<dbReference type="KEGG" id="bpb:bpr_I2018"/>
<organism evidence="3 4">
    <name type="scientific">Butyrivibrio proteoclasticus (strain ATCC 51982 / DSM 14932 / B316)</name>
    <name type="common">Clostridium proteoclasticum</name>
    <dbReference type="NCBI Taxonomy" id="515622"/>
    <lineage>
        <taxon>Bacteria</taxon>
        <taxon>Bacillati</taxon>
        <taxon>Bacillota</taxon>
        <taxon>Clostridia</taxon>
        <taxon>Lachnospirales</taxon>
        <taxon>Lachnospiraceae</taxon>
        <taxon>Butyrivibrio</taxon>
    </lineage>
</organism>
<gene>
    <name evidence="3" type="ordered locus">bpr_I2018</name>
</gene>
<evidence type="ECO:0000256" key="1">
    <source>
        <dbReference type="SAM" id="MobiDB-lite"/>
    </source>
</evidence>
<feature type="compositionally biased region" description="Pro residues" evidence="1">
    <location>
        <begin position="195"/>
        <end position="217"/>
    </location>
</feature>
<name>E0RYQ7_BUTPB</name>
<keyword evidence="4" id="KW-1185">Reference proteome</keyword>
<feature type="compositionally biased region" description="Gly residues" evidence="1">
    <location>
        <begin position="163"/>
        <end position="187"/>
    </location>
</feature>
<dbReference type="Proteomes" id="UP000001299">
    <property type="component" value="Chromosome 1"/>
</dbReference>
<feature type="region of interest" description="Disordered" evidence="1">
    <location>
        <begin position="160"/>
        <end position="222"/>
    </location>
</feature>
<proteinExistence type="predicted"/>
<dbReference type="RefSeq" id="WP_013281406.1">
    <property type="nucleotide sequence ID" value="NC_014387.1"/>
</dbReference>
<accession>E0RYQ7</accession>